<feature type="transmembrane region" description="Helical" evidence="6">
    <location>
        <begin position="116"/>
        <end position="132"/>
    </location>
</feature>
<dbReference type="InParanoid" id="A0A316YRF3"/>
<dbReference type="GO" id="GO:0005886">
    <property type="term" value="C:plasma membrane"/>
    <property type="evidence" value="ECO:0007669"/>
    <property type="project" value="TreeGrafter"/>
</dbReference>
<evidence type="ECO:0000256" key="4">
    <source>
        <dbReference type="ARBA" id="ARBA00023136"/>
    </source>
</evidence>
<evidence type="ECO:0000313" key="8">
    <source>
        <dbReference type="Proteomes" id="UP000245768"/>
    </source>
</evidence>
<dbReference type="NCBIfam" id="NF037982">
    <property type="entry name" value="Nramp_1"/>
    <property type="match status" value="1"/>
</dbReference>
<gene>
    <name evidence="7" type="ORF">FA10DRAFT_228280</name>
</gene>
<keyword evidence="8" id="KW-1185">Reference proteome</keyword>
<dbReference type="OrthoDB" id="409173at2759"/>
<evidence type="ECO:0000313" key="7">
    <source>
        <dbReference type="EMBL" id="PWN92130.1"/>
    </source>
</evidence>
<evidence type="ECO:0000256" key="1">
    <source>
        <dbReference type="ARBA" id="ARBA00004141"/>
    </source>
</evidence>
<evidence type="ECO:0000256" key="6">
    <source>
        <dbReference type="SAM" id="Phobius"/>
    </source>
</evidence>
<evidence type="ECO:0000256" key="2">
    <source>
        <dbReference type="ARBA" id="ARBA00022692"/>
    </source>
</evidence>
<name>A0A316YRF3_9BASI</name>
<proteinExistence type="predicted"/>
<keyword evidence="3 6" id="KW-1133">Transmembrane helix</keyword>
<evidence type="ECO:0000256" key="3">
    <source>
        <dbReference type="ARBA" id="ARBA00022989"/>
    </source>
</evidence>
<accession>A0A316YRF3</accession>
<organism evidence="7 8">
    <name type="scientific">Acaromyces ingoldii</name>
    <dbReference type="NCBI Taxonomy" id="215250"/>
    <lineage>
        <taxon>Eukaryota</taxon>
        <taxon>Fungi</taxon>
        <taxon>Dikarya</taxon>
        <taxon>Basidiomycota</taxon>
        <taxon>Ustilaginomycotina</taxon>
        <taxon>Exobasidiomycetes</taxon>
        <taxon>Exobasidiales</taxon>
        <taxon>Cryptobasidiaceae</taxon>
        <taxon>Acaromyces</taxon>
    </lineage>
</organism>
<dbReference type="InterPro" id="IPR001046">
    <property type="entry name" value="NRAMP_fam"/>
</dbReference>
<dbReference type="Pfam" id="PF01566">
    <property type="entry name" value="Nramp"/>
    <property type="match status" value="2"/>
</dbReference>
<feature type="transmembrane region" description="Helical" evidence="6">
    <location>
        <begin position="469"/>
        <end position="491"/>
    </location>
</feature>
<keyword evidence="2 6" id="KW-0812">Transmembrane</keyword>
<reference evidence="7 8" key="1">
    <citation type="journal article" date="2018" name="Mol. Biol. Evol.">
        <title>Broad Genomic Sampling Reveals a Smut Pathogenic Ancestry of the Fungal Clade Ustilaginomycotina.</title>
        <authorList>
            <person name="Kijpornyongpan T."/>
            <person name="Mondo S.J."/>
            <person name="Barry K."/>
            <person name="Sandor L."/>
            <person name="Lee J."/>
            <person name="Lipzen A."/>
            <person name="Pangilinan J."/>
            <person name="LaButti K."/>
            <person name="Hainaut M."/>
            <person name="Henrissat B."/>
            <person name="Grigoriev I.V."/>
            <person name="Spatafora J.W."/>
            <person name="Aime M.C."/>
        </authorList>
    </citation>
    <scope>NUCLEOTIDE SEQUENCE [LARGE SCALE GENOMIC DNA]</scope>
    <source>
        <strain evidence="7 8">MCA 4198</strain>
    </source>
</reference>
<dbReference type="RefSeq" id="XP_025379328.1">
    <property type="nucleotide sequence ID" value="XM_025518742.1"/>
</dbReference>
<dbReference type="PANTHER" id="PTHR11706">
    <property type="entry name" value="SOLUTE CARRIER PROTEIN FAMILY 11 MEMBER"/>
    <property type="match status" value="1"/>
</dbReference>
<feature type="transmembrane region" description="Helical" evidence="6">
    <location>
        <begin position="58"/>
        <end position="81"/>
    </location>
</feature>
<dbReference type="GO" id="GO:0015086">
    <property type="term" value="F:cadmium ion transmembrane transporter activity"/>
    <property type="evidence" value="ECO:0007669"/>
    <property type="project" value="TreeGrafter"/>
</dbReference>
<feature type="transmembrane region" description="Helical" evidence="6">
    <location>
        <begin position="346"/>
        <end position="371"/>
    </location>
</feature>
<dbReference type="Proteomes" id="UP000245768">
    <property type="component" value="Unassembled WGS sequence"/>
</dbReference>
<evidence type="ECO:0000256" key="5">
    <source>
        <dbReference type="SAM" id="MobiDB-lite"/>
    </source>
</evidence>
<protein>
    <submittedName>
        <fullName evidence="7">Natural resistance-associated macrophage protein</fullName>
    </submittedName>
</protein>
<feature type="transmembrane region" description="Helical" evidence="6">
    <location>
        <begin position="152"/>
        <end position="171"/>
    </location>
</feature>
<dbReference type="AlphaFoldDB" id="A0A316YRF3"/>
<sequence length="540" mass="57931">MDVETGRGDGQDASPSRWGSIVASAKRHAAFIGPGIVASVGYTDPGNWVTDLSAGSQFGYALLFVVLLSGLVGILLQILAVRMGAVTGHDLARNSRLLLLPENKTRAELKWYKTRVVALWLLYLVSEGAIIATELAELIGSAVALNLLFPRLPLWGGVIITSADVLLILFVYRPSGNFRILEILIAALVMVVLACYIALLVRTKPHWPTVFHGYIPSSTLVEPGALYAGIGIVGAVIMPHSLFLGSHFSTIDRLRPVKVQSEEASVQEDAREGPAEAGTPSGNLGHWIRRHLIQRFPSIDASSLQQFSIRRAFTTAPSSTDEMVPPGACHSIESIKLHLPHASWDIALSLVFFAITVNSAILIVAGAAFYYNRGSREVGDLYDAYHLLSDTLGNAYAVLFAIALLAAGQSASITVTLAGQIVSEGFINWRTNPFVRRLITRVITIIPSLAIASAVGRGGLNEALEASQVALSFALPFVLVPLILVTALPSFMTVTEDTEQGGASHSFTSHWIVTAVSIVAYVAILLADMYTLVTTIMGKQ</sequence>
<dbReference type="PRINTS" id="PR00447">
    <property type="entry name" value="NATRESASSCMP"/>
</dbReference>
<dbReference type="GO" id="GO:0005384">
    <property type="term" value="F:manganese ion transmembrane transporter activity"/>
    <property type="evidence" value="ECO:0007669"/>
    <property type="project" value="TreeGrafter"/>
</dbReference>
<dbReference type="EMBL" id="KZ819635">
    <property type="protein sequence ID" value="PWN92130.1"/>
    <property type="molecule type" value="Genomic_DNA"/>
</dbReference>
<dbReference type="GeneID" id="37040658"/>
<feature type="transmembrane region" description="Helical" evidence="6">
    <location>
        <begin position="225"/>
        <end position="245"/>
    </location>
</feature>
<feature type="transmembrane region" description="Helical" evidence="6">
    <location>
        <begin position="511"/>
        <end position="533"/>
    </location>
</feature>
<dbReference type="GO" id="GO:0034755">
    <property type="term" value="P:iron ion transmembrane transport"/>
    <property type="evidence" value="ECO:0007669"/>
    <property type="project" value="TreeGrafter"/>
</dbReference>
<dbReference type="NCBIfam" id="TIGR01197">
    <property type="entry name" value="nramp"/>
    <property type="match status" value="1"/>
</dbReference>
<feature type="transmembrane region" description="Helical" evidence="6">
    <location>
        <begin position="395"/>
        <end position="418"/>
    </location>
</feature>
<dbReference type="STRING" id="215250.A0A316YRF3"/>
<feature type="region of interest" description="Disordered" evidence="5">
    <location>
        <begin position="262"/>
        <end position="283"/>
    </location>
</feature>
<dbReference type="GO" id="GO:0030026">
    <property type="term" value="P:intracellular manganese ion homeostasis"/>
    <property type="evidence" value="ECO:0007669"/>
    <property type="project" value="TreeGrafter"/>
</dbReference>
<dbReference type="FunCoup" id="A0A316YRF3">
    <property type="interactions" value="139"/>
</dbReference>
<dbReference type="PANTHER" id="PTHR11706:SF101">
    <property type="entry name" value="MANGANESE TRANSPORTER SMF1"/>
    <property type="match status" value="1"/>
</dbReference>
<keyword evidence="4 6" id="KW-0472">Membrane</keyword>
<feature type="transmembrane region" description="Helical" evidence="6">
    <location>
        <begin position="183"/>
        <end position="201"/>
    </location>
</feature>
<feature type="transmembrane region" description="Helical" evidence="6">
    <location>
        <begin position="438"/>
        <end position="457"/>
    </location>
</feature>
<comment type="subcellular location">
    <subcellularLocation>
        <location evidence="1">Membrane</location>
        <topology evidence="1">Multi-pass membrane protein</topology>
    </subcellularLocation>
</comment>